<accession>A0ABV3SAZ3</accession>
<evidence type="ECO:0000313" key="5">
    <source>
        <dbReference type="EMBL" id="MEX0387313.1"/>
    </source>
</evidence>
<dbReference type="NCBIfam" id="TIGR01484">
    <property type="entry name" value="HAD-SF-IIB"/>
    <property type="match status" value="1"/>
</dbReference>
<dbReference type="Proteomes" id="UP001556653">
    <property type="component" value="Unassembled WGS sequence"/>
</dbReference>
<keyword evidence="6" id="KW-1185">Reference proteome</keyword>
<evidence type="ECO:0000256" key="2">
    <source>
        <dbReference type="ARBA" id="ARBA00008770"/>
    </source>
</evidence>
<dbReference type="RefSeq" id="WP_367967980.1">
    <property type="nucleotide sequence ID" value="NZ_JBAKFI010000005.1"/>
</dbReference>
<gene>
    <name evidence="5" type="primary">otsB</name>
    <name evidence="5" type="ORF">V6X64_09985</name>
</gene>
<comment type="similarity">
    <text evidence="2 4">Belongs to the trehalose phosphatase family.</text>
</comment>
<comment type="function">
    <text evidence="4">Removes the phosphate from trehalose 6-phosphate to produce free trehalose.</text>
</comment>
<comment type="pathway">
    <text evidence="1 4">Glycan biosynthesis; trehalose biosynthesis.</text>
</comment>
<comment type="cofactor">
    <cofactor evidence="4">
        <name>Mg(2+)</name>
        <dbReference type="ChEBI" id="CHEBI:18420"/>
    </cofactor>
</comment>
<protein>
    <recommendedName>
        <fullName evidence="4">Trehalose 6-phosphate phosphatase</fullName>
        <ecNumber evidence="4">3.1.3.12</ecNumber>
    </recommendedName>
</protein>
<evidence type="ECO:0000256" key="1">
    <source>
        <dbReference type="ARBA" id="ARBA00005199"/>
    </source>
</evidence>
<proteinExistence type="inferred from homology"/>
<keyword evidence="4" id="KW-0479">Metal-binding</keyword>
<dbReference type="InterPro" id="IPR003337">
    <property type="entry name" value="Trehalose_PPase"/>
</dbReference>
<dbReference type="Gene3D" id="3.40.50.1000">
    <property type="entry name" value="HAD superfamily/HAD-like"/>
    <property type="match status" value="1"/>
</dbReference>
<dbReference type="InterPro" id="IPR006379">
    <property type="entry name" value="HAD-SF_hydro_IIB"/>
</dbReference>
<name>A0ABV3SAZ3_9GAMM</name>
<dbReference type="NCBIfam" id="TIGR00685">
    <property type="entry name" value="T6PP"/>
    <property type="match status" value="1"/>
</dbReference>
<keyword evidence="3 4" id="KW-0378">Hydrolase</keyword>
<dbReference type="PANTHER" id="PTHR43768">
    <property type="entry name" value="TREHALOSE 6-PHOSPHATE PHOSPHATASE"/>
    <property type="match status" value="1"/>
</dbReference>
<organism evidence="5 6">
    <name type="scientific">Spiribacter onubensis</name>
    <dbReference type="NCBI Taxonomy" id="3122420"/>
    <lineage>
        <taxon>Bacteria</taxon>
        <taxon>Pseudomonadati</taxon>
        <taxon>Pseudomonadota</taxon>
        <taxon>Gammaproteobacteria</taxon>
        <taxon>Chromatiales</taxon>
        <taxon>Ectothiorhodospiraceae</taxon>
        <taxon>Spiribacter</taxon>
    </lineage>
</organism>
<evidence type="ECO:0000256" key="4">
    <source>
        <dbReference type="RuleBase" id="RU361117"/>
    </source>
</evidence>
<dbReference type="Pfam" id="PF02358">
    <property type="entry name" value="Trehalose_PPase"/>
    <property type="match status" value="1"/>
</dbReference>
<dbReference type="GO" id="GO:0004805">
    <property type="term" value="F:trehalose-phosphatase activity"/>
    <property type="evidence" value="ECO:0007669"/>
    <property type="project" value="UniProtKB-EC"/>
</dbReference>
<dbReference type="PANTHER" id="PTHR43768:SF3">
    <property type="entry name" value="TREHALOSE 6-PHOSPHATE PHOSPHATASE"/>
    <property type="match status" value="1"/>
</dbReference>
<keyword evidence="4" id="KW-0460">Magnesium</keyword>
<dbReference type="SUPFAM" id="SSF56784">
    <property type="entry name" value="HAD-like"/>
    <property type="match status" value="1"/>
</dbReference>
<dbReference type="EC" id="3.1.3.12" evidence="4"/>
<evidence type="ECO:0000313" key="6">
    <source>
        <dbReference type="Proteomes" id="UP001556653"/>
    </source>
</evidence>
<evidence type="ECO:0000256" key="3">
    <source>
        <dbReference type="ARBA" id="ARBA00022801"/>
    </source>
</evidence>
<dbReference type="Gene3D" id="3.30.70.1020">
    <property type="entry name" value="Trehalose-6-phosphate phosphatase related protein, domain 2"/>
    <property type="match status" value="1"/>
</dbReference>
<sequence>MSGTSAASMRGLPTPDVGWALFLDFDGTLVEIAEHPDAVTVPDALPGLLTALVERLSGAVAIVSGRDLAGLDALLDGALPAMAGIHGLERRDGQGRLYRPVDHSERFSEVRAALRHFVETHPGTSMEDKGNALTLHYRGAPAVAEEAAAVMHRHCEALGDEFRVQPGKRVLELRPSSHHKGTVVQAFMAEPPFRGRTPVFIGDDVTDEDAFRAVNDLGGHSIRVGTDRPTAAQYEIESVNEALQWLTGLARRLTPPS</sequence>
<reference evidence="5 6" key="1">
    <citation type="submission" date="2024-02" db="EMBL/GenBank/DDBJ databases">
        <title>New especies of Spiribacter isolated from saline water.</title>
        <authorList>
            <person name="Leon M.J."/>
            <person name="De La Haba R."/>
            <person name="Sanchez-Porro C."/>
            <person name="Ventosa A."/>
        </authorList>
    </citation>
    <scope>NUCLEOTIDE SEQUENCE [LARGE SCALE GENOMIC DNA]</scope>
    <source>
        <strain evidence="6">ag22IC4-227</strain>
    </source>
</reference>
<dbReference type="CDD" id="cd01627">
    <property type="entry name" value="HAD_TPP"/>
    <property type="match status" value="1"/>
</dbReference>
<dbReference type="InterPro" id="IPR044651">
    <property type="entry name" value="OTSB-like"/>
</dbReference>
<dbReference type="EMBL" id="JBAKFJ010000002">
    <property type="protein sequence ID" value="MEX0387313.1"/>
    <property type="molecule type" value="Genomic_DNA"/>
</dbReference>
<comment type="catalytic activity">
    <reaction evidence="4">
        <text>alpha,alpha-trehalose 6-phosphate + H2O = alpha,alpha-trehalose + phosphate</text>
        <dbReference type="Rhea" id="RHEA:23420"/>
        <dbReference type="ChEBI" id="CHEBI:15377"/>
        <dbReference type="ChEBI" id="CHEBI:16551"/>
        <dbReference type="ChEBI" id="CHEBI:43474"/>
        <dbReference type="ChEBI" id="CHEBI:58429"/>
        <dbReference type="EC" id="3.1.3.12"/>
    </reaction>
</comment>
<comment type="caution">
    <text evidence="5">The sequence shown here is derived from an EMBL/GenBank/DDBJ whole genome shotgun (WGS) entry which is preliminary data.</text>
</comment>
<dbReference type="InterPro" id="IPR023214">
    <property type="entry name" value="HAD_sf"/>
</dbReference>
<dbReference type="InterPro" id="IPR036412">
    <property type="entry name" value="HAD-like_sf"/>
</dbReference>